<name>A0A2R6W5E3_MARPO</name>
<keyword evidence="2" id="KW-1185">Reference proteome</keyword>
<dbReference type="Proteomes" id="UP000244005">
    <property type="component" value="Unassembled WGS sequence"/>
</dbReference>
<proteinExistence type="predicted"/>
<reference evidence="2" key="1">
    <citation type="journal article" date="2017" name="Cell">
        <title>Insights into land plant evolution garnered from the Marchantia polymorpha genome.</title>
        <authorList>
            <person name="Bowman J.L."/>
            <person name="Kohchi T."/>
            <person name="Yamato K.T."/>
            <person name="Jenkins J."/>
            <person name="Shu S."/>
            <person name="Ishizaki K."/>
            <person name="Yamaoka S."/>
            <person name="Nishihama R."/>
            <person name="Nakamura Y."/>
            <person name="Berger F."/>
            <person name="Adam C."/>
            <person name="Aki S.S."/>
            <person name="Althoff F."/>
            <person name="Araki T."/>
            <person name="Arteaga-Vazquez M.A."/>
            <person name="Balasubrmanian S."/>
            <person name="Barry K."/>
            <person name="Bauer D."/>
            <person name="Boehm C.R."/>
            <person name="Briginshaw L."/>
            <person name="Caballero-Perez J."/>
            <person name="Catarino B."/>
            <person name="Chen F."/>
            <person name="Chiyoda S."/>
            <person name="Chovatia M."/>
            <person name="Davies K.M."/>
            <person name="Delmans M."/>
            <person name="Demura T."/>
            <person name="Dierschke T."/>
            <person name="Dolan L."/>
            <person name="Dorantes-Acosta A.E."/>
            <person name="Eklund D.M."/>
            <person name="Florent S.N."/>
            <person name="Flores-Sandoval E."/>
            <person name="Fujiyama A."/>
            <person name="Fukuzawa H."/>
            <person name="Galik B."/>
            <person name="Grimanelli D."/>
            <person name="Grimwood J."/>
            <person name="Grossniklaus U."/>
            <person name="Hamada T."/>
            <person name="Haseloff J."/>
            <person name="Hetherington A.J."/>
            <person name="Higo A."/>
            <person name="Hirakawa Y."/>
            <person name="Hundley H.N."/>
            <person name="Ikeda Y."/>
            <person name="Inoue K."/>
            <person name="Inoue S.I."/>
            <person name="Ishida S."/>
            <person name="Jia Q."/>
            <person name="Kakita M."/>
            <person name="Kanazawa T."/>
            <person name="Kawai Y."/>
            <person name="Kawashima T."/>
            <person name="Kennedy M."/>
            <person name="Kinose K."/>
            <person name="Kinoshita T."/>
            <person name="Kohara Y."/>
            <person name="Koide E."/>
            <person name="Komatsu K."/>
            <person name="Kopischke S."/>
            <person name="Kubo M."/>
            <person name="Kyozuka J."/>
            <person name="Lagercrantz U."/>
            <person name="Lin S.S."/>
            <person name="Lindquist E."/>
            <person name="Lipzen A.M."/>
            <person name="Lu C.W."/>
            <person name="De Luna E."/>
            <person name="Martienssen R.A."/>
            <person name="Minamino N."/>
            <person name="Mizutani M."/>
            <person name="Mizutani M."/>
            <person name="Mochizuki N."/>
            <person name="Monte I."/>
            <person name="Mosher R."/>
            <person name="Nagasaki H."/>
            <person name="Nakagami H."/>
            <person name="Naramoto S."/>
            <person name="Nishitani K."/>
            <person name="Ohtani M."/>
            <person name="Okamoto T."/>
            <person name="Okumura M."/>
            <person name="Phillips J."/>
            <person name="Pollak B."/>
            <person name="Reinders A."/>
            <person name="Rovekamp M."/>
            <person name="Sano R."/>
            <person name="Sawa S."/>
            <person name="Schmid M.W."/>
            <person name="Shirakawa M."/>
            <person name="Solano R."/>
            <person name="Spunde A."/>
            <person name="Suetsugu N."/>
            <person name="Sugano S."/>
            <person name="Sugiyama A."/>
            <person name="Sun R."/>
            <person name="Suzuki Y."/>
            <person name="Takenaka M."/>
            <person name="Takezawa D."/>
            <person name="Tomogane H."/>
            <person name="Tsuzuki M."/>
            <person name="Ueda T."/>
            <person name="Umeda M."/>
            <person name="Ward J.M."/>
            <person name="Watanabe Y."/>
            <person name="Yazaki K."/>
            <person name="Yokoyama R."/>
            <person name="Yoshitake Y."/>
            <person name="Yotsui I."/>
            <person name="Zachgo S."/>
            <person name="Schmutz J."/>
        </authorList>
    </citation>
    <scope>NUCLEOTIDE SEQUENCE [LARGE SCALE GENOMIC DNA]</scope>
    <source>
        <strain evidence="2">Tak-1</strain>
    </source>
</reference>
<sequence length="110" mass="12883">MVLWPLQSTHLFRDEDSPVLVHSPQLRQSLSCSRNRIPNACAKACVIRLFGRSGRRMYSACNLHITLLPWFFLVSAKNSLRYHWVFLSTRLQHRHCIQILLDVYSSVDQM</sequence>
<evidence type="ECO:0000313" key="2">
    <source>
        <dbReference type="Proteomes" id="UP000244005"/>
    </source>
</evidence>
<organism evidence="1 2">
    <name type="scientific">Marchantia polymorpha</name>
    <name type="common">Common liverwort</name>
    <name type="synonym">Marchantia aquatica</name>
    <dbReference type="NCBI Taxonomy" id="3197"/>
    <lineage>
        <taxon>Eukaryota</taxon>
        <taxon>Viridiplantae</taxon>
        <taxon>Streptophyta</taxon>
        <taxon>Embryophyta</taxon>
        <taxon>Marchantiophyta</taxon>
        <taxon>Marchantiopsida</taxon>
        <taxon>Marchantiidae</taxon>
        <taxon>Marchantiales</taxon>
        <taxon>Marchantiaceae</taxon>
        <taxon>Marchantia</taxon>
    </lineage>
</organism>
<gene>
    <name evidence="1" type="ORF">MARPO_0148s0023</name>
</gene>
<protein>
    <submittedName>
        <fullName evidence="1">Uncharacterized protein</fullName>
    </submittedName>
</protein>
<dbReference type="EMBL" id="KZ772818">
    <property type="protein sequence ID" value="PTQ29073.1"/>
    <property type="molecule type" value="Genomic_DNA"/>
</dbReference>
<accession>A0A2R6W5E3</accession>
<dbReference type="AlphaFoldDB" id="A0A2R6W5E3"/>
<evidence type="ECO:0000313" key="1">
    <source>
        <dbReference type="EMBL" id="PTQ29073.1"/>
    </source>
</evidence>